<evidence type="ECO:0000256" key="1">
    <source>
        <dbReference type="ARBA" id="ARBA00004651"/>
    </source>
</evidence>
<dbReference type="InterPro" id="IPR043203">
    <property type="entry name" value="VGCC_Ca_Na"/>
</dbReference>
<feature type="transmembrane region" description="Helical" evidence="12">
    <location>
        <begin position="133"/>
        <end position="157"/>
    </location>
</feature>
<dbReference type="PANTHER" id="PTHR10037">
    <property type="entry name" value="VOLTAGE-GATED CATION CHANNEL CALCIUM AND SODIUM"/>
    <property type="match status" value="1"/>
</dbReference>
<keyword evidence="8 12" id="KW-0472">Membrane</keyword>
<keyword evidence="9" id="KW-1015">Disulfide bond</keyword>
<evidence type="ECO:0000256" key="7">
    <source>
        <dbReference type="ARBA" id="ARBA00023053"/>
    </source>
</evidence>
<dbReference type="FunFam" id="1.20.120.350:FF:000002">
    <property type="entry name" value="Sodium channel protein"/>
    <property type="match status" value="1"/>
</dbReference>
<keyword evidence="2" id="KW-0894">Sodium channel</keyword>
<evidence type="ECO:0000256" key="9">
    <source>
        <dbReference type="ARBA" id="ARBA00023157"/>
    </source>
</evidence>
<dbReference type="SUPFAM" id="SSF81324">
    <property type="entry name" value="Voltage-gated potassium channels"/>
    <property type="match status" value="1"/>
</dbReference>
<keyword evidence="7" id="KW-0915">Sodium</keyword>
<keyword evidence="16" id="KW-1185">Reference proteome</keyword>
<evidence type="ECO:0000313" key="16">
    <source>
        <dbReference type="Proteomes" id="UP000593565"/>
    </source>
</evidence>
<dbReference type="AlphaFoldDB" id="A0A7J6ATD1"/>
<name>A0A7J6ATD1_AMEME</name>
<evidence type="ECO:0000256" key="5">
    <source>
        <dbReference type="ARBA" id="ARBA00022737"/>
    </source>
</evidence>
<gene>
    <name evidence="15" type="ORF">AMELA_G00117740</name>
</gene>
<keyword evidence="2" id="KW-0813">Transport</keyword>
<evidence type="ECO:0000256" key="8">
    <source>
        <dbReference type="ARBA" id="ARBA00023136"/>
    </source>
</evidence>
<dbReference type="InterPro" id="IPR027359">
    <property type="entry name" value="Volt_channel_dom_sf"/>
</dbReference>
<comment type="caution">
    <text evidence="15">The sequence shown here is derived from an EMBL/GenBank/DDBJ whole genome shotgun (WGS) entry which is preliminary data.</text>
</comment>
<feature type="region of interest" description="Disordered" evidence="11">
    <location>
        <begin position="390"/>
        <end position="415"/>
    </location>
</feature>
<dbReference type="InterPro" id="IPR005821">
    <property type="entry name" value="Ion_trans_dom"/>
</dbReference>
<evidence type="ECO:0000256" key="12">
    <source>
        <dbReference type="SAM" id="Phobius"/>
    </source>
</evidence>
<keyword evidence="2" id="KW-0406">Ion transport</keyword>
<dbReference type="EMBL" id="JAAGNN010000009">
    <property type="protein sequence ID" value="KAF4085399.1"/>
    <property type="molecule type" value="Genomic_DNA"/>
</dbReference>
<evidence type="ECO:0000256" key="2">
    <source>
        <dbReference type="ARBA" id="ARBA00022461"/>
    </source>
</evidence>
<sequence>MYLEHPGLSGRTGSAMSVYSTSREELEEAQRPCPPGWYKFADIFLKWDCCAPWIIFKKWVHFVVMDPFVDLGITICIVLNTLFMAMEHYPMSSNFEHVLSVGNLVFTGIFTAEMVFKLIALDPYYYFQVGWNIFDSIIVTLSLVELGLANVQGLSVLRSFRLLRVFKLAKSWPTLNMLIKIIGNSVGALGNLTLVLAIVVFIFAVVGMQLFGKSYKDCVCKIAEDCELPRWHMNDFFHSFLIVFRILCGEWIETMWDCMEVAGAGMCLVVFLMVMVIGNLVVLNLFLALLLSSFSGDNLSAGDEDGEMNNLQIAIGRITRGIDWVKSFIIGLVQQILGRKPPEGDTGGTECDDTEKKESFSLNHLDEGKMADRLTNCLETLTLNVPIAEAESDVEDEESDDLSEEANANKKVSFI</sequence>
<evidence type="ECO:0000259" key="13">
    <source>
        <dbReference type="Pfam" id="PF00520"/>
    </source>
</evidence>
<dbReference type="PANTHER" id="PTHR10037:SF223">
    <property type="entry name" value="SODIUM CHANNEL PROTEIN TYPE 4 SUBUNIT ALPHA"/>
    <property type="match status" value="1"/>
</dbReference>
<dbReference type="Pfam" id="PF00520">
    <property type="entry name" value="Ion_trans"/>
    <property type="match status" value="1"/>
</dbReference>
<dbReference type="Proteomes" id="UP000593565">
    <property type="component" value="Unassembled WGS sequence"/>
</dbReference>
<proteinExistence type="predicted"/>
<feature type="compositionally biased region" description="Acidic residues" evidence="11">
    <location>
        <begin position="390"/>
        <end position="404"/>
    </location>
</feature>
<dbReference type="GO" id="GO:0086010">
    <property type="term" value="P:membrane depolarization during action potential"/>
    <property type="evidence" value="ECO:0007669"/>
    <property type="project" value="TreeGrafter"/>
</dbReference>
<feature type="domain" description="Ion transport" evidence="13">
    <location>
        <begin position="67"/>
        <end position="296"/>
    </location>
</feature>
<evidence type="ECO:0000313" key="15">
    <source>
        <dbReference type="EMBL" id="KAF4085399.1"/>
    </source>
</evidence>
<keyword evidence="4 12" id="KW-0812">Transmembrane</keyword>
<dbReference type="Gene3D" id="1.20.120.350">
    <property type="entry name" value="Voltage-gated potassium channels. Chain C"/>
    <property type="match status" value="1"/>
</dbReference>
<keyword evidence="6 12" id="KW-1133">Transmembrane helix</keyword>
<feature type="transmembrane region" description="Helical" evidence="12">
    <location>
        <begin position="178"/>
        <end position="206"/>
    </location>
</feature>
<evidence type="ECO:0000259" key="14">
    <source>
        <dbReference type="Pfam" id="PF06512"/>
    </source>
</evidence>
<feature type="transmembrane region" description="Helical" evidence="12">
    <location>
        <begin position="68"/>
        <end position="86"/>
    </location>
</feature>
<evidence type="ECO:0000256" key="11">
    <source>
        <dbReference type="SAM" id="MobiDB-lite"/>
    </source>
</evidence>
<dbReference type="GO" id="GO:0001518">
    <property type="term" value="C:voltage-gated sodium channel complex"/>
    <property type="evidence" value="ECO:0007669"/>
    <property type="project" value="InterPro"/>
</dbReference>
<dbReference type="GO" id="GO:0019228">
    <property type="term" value="P:neuronal action potential"/>
    <property type="evidence" value="ECO:0007669"/>
    <property type="project" value="TreeGrafter"/>
</dbReference>
<dbReference type="InterPro" id="IPR010526">
    <property type="entry name" value="Na_trans_assoc_dom"/>
</dbReference>
<evidence type="ECO:0000256" key="3">
    <source>
        <dbReference type="ARBA" id="ARBA00022475"/>
    </source>
</evidence>
<comment type="subcellular location">
    <subcellularLocation>
        <location evidence="1">Cell membrane</location>
        <topology evidence="1">Multi-pass membrane protein</topology>
    </subcellularLocation>
</comment>
<organism evidence="15 16">
    <name type="scientific">Ameiurus melas</name>
    <name type="common">Black bullhead</name>
    <name type="synonym">Silurus melas</name>
    <dbReference type="NCBI Taxonomy" id="219545"/>
    <lineage>
        <taxon>Eukaryota</taxon>
        <taxon>Metazoa</taxon>
        <taxon>Chordata</taxon>
        <taxon>Craniata</taxon>
        <taxon>Vertebrata</taxon>
        <taxon>Euteleostomi</taxon>
        <taxon>Actinopterygii</taxon>
        <taxon>Neopterygii</taxon>
        <taxon>Teleostei</taxon>
        <taxon>Ostariophysi</taxon>
        <taxon>Siluriformes</taxon>
        <taxon>Ictaluridae</taxon>
        <taxon>Ameiurus</taxon>
    </lineage>
</organism>
<evidence type="ECO:0000256" key="4">
    <source>
        <dbReference type="ARBA" id="ARBA00022692"/>
    </source>
</evidence>
<evidence type="ECO:0000256" key="10">
    <source>
        <dbReference type="ARBA" id="ARBA00023201"/>
    </source>
</evidence>
<reference evidence="15 16" key="1">
    <citation type="submission" date="2020-02" db="EMBL/GenBank/DDBJ databases">
        <title>A chromosome-scale genome assembly of the black bullhead catfish (Ameiurus melas).</title>
        <authorList>
            <person name="Wen M."/>
            <person name="Zham M."/>
            <person name="Cabau C."/>
            <person name="Klopp C."/>
            <person name="Donnadieu C."/>
            <person name="Roques C."/>
            <person name="Bouchez O."/>
            <person name="Lampietro C."/>
            <person name="Jouanno E."/>
            <person name="Herpin A."/>
            <person name="Louis A."/>
            <person name="Berthelot C."/>
            <person name="Parey E."/>
            <person name="Roest-Crollius H."/>
            <person name="Braasch I."/>
            <person name="Postlethwait J."/>
            <person name="Robinson-Rechavi M."/>
            <person name="Echchiki A."/>
            <person name="Begum T."/>
            <person name="Montfort J."/>
            <person name="Schartl M."/>
            <person name="Bobe J."/>
            <person name="Guiguen Y."/>
        </authorList>
    </citation>
    <scope>NUCLEOTIDE SEQUENCE [LARGE SCALE GENOMIC DNA]</scope>
    <source>
        <strain evidence="15">M_S1</strain>
        <tissue evidence="15">Blood</tissue>
    </source>
</reference>
<dbReference type="Gene3D" id="1.10.287.70">
    <property type="match status" value="1"/>
</dbReference>
<keyword evidence="5" id="KW-0677">Repeat</keyword>
<keyword evidence="3" id="KW-1003">Cell membrane</keyword>
<protein>
    <submittedName>
        <fullName evidence="15">Uncharacterized protein</fullName>
    </submittedName>
</protein>
<dbReference type="GO" id="GO:0005248">
    <property type="term" value="F:voltage-gated sodium channel activity"/>
    <property type="evidence" value="ECO:0007669"/>
    <property type="project" value="InterPro"/>
</dbReference>
<keyword evidence="10" id="KW-0739">Sodium transport</keyword>
<dbReference type="FunFam" id="1.10.287.70:FF:000049">
    <property type="entry name" value="Voltage-dependent sodium channel 2"/>
    <property type="match status" value="1"/>
</dbReference>
<feature type="transmembrane region" description="Helical" evidence="12">
    <location>
        <begin position="98"/>
        <end position="121"/>
    </location>
</feature>
<dbReference type="Pfam" id="PF06512">
    <property type="entry name" value="Na_trans_assoc"/>
    <property type="match status" value="1"/>
</dbReference>
<feature type="transmembrane region" description="Helical" evidence="12">
    <location>
        <begin position="268"/>
        <end position="291"/>
    </location>
</feature>
<feature type="domain" description="Sodium ion transport-associated" evidence="14">
    <location>
        <begin position="305"/>
        <end position="407"/>
    </location>
</feature>
<accession>A0A7J6ATD1</accession>
<evidence type="ECO:0000256" key="6">
    <source>
        <dbReference type="ARBA" id="ARBA00022989"/>
    </source>
</evidence>
<keyword evidence="2" id="KW-0407">Ion channel</keyword>